<geneLocation type="plasmid" evidence="1 2">
    <name>pQ15_94_5</name>
</geneLocation>
<dbReference type="RefSeq" id="WP_173994598.1">
    <property type="nucleotide sequence ID" value="NZ_CP115928.1"/>
</dbReference>
<evidence type="ECO:0000313" key="1">
    <source>
        <dbReference type="EMBL" id="QTG17394.1"/>
    </source>
</evidence>
<evidence type="ECO:0000313" key="2">
    <source>
        <dbReference type="Proteomes" id="UP000663946"/>
    </source>
</evidence>
<dbReference type="GO" id="GO:0016020">
    <property type="term" value="C:membrane"/>
    <property type="evidence" value="ECO:0007669"/>
    <property type="project" value="InterPro"/>
</dbReference>
<dbReference type="GO" id="GO:0006508">
    <property type="term" value="P:proteolysis"/>
    <property type="evidence" value="ECO:0007669"/>
    <property type="project" value="InterPro"/>
</dbReference>
<dbReference type="InterPro" id="IPR001872">
    <property type="entry name" value="Peptidase_A8"/>
</dbReference>
<dbReference type="Pfam" id="PF01252">
    <property type="entry name" value="Peptidase_A8"/>
    <property type="match status" value="1"/>
</dbReference>
<dbReference type="AlphaFoldDB" id="A0AAJ4N9L2"/>
<sequence>MLVYNNGTSFGMVAEQSIVVAGLLLQAYRTPIMPEAIAVCTSAGGAAGNIANRLLNGAVTNCLDFYTGVWHSSTLH</sequence>
<organism evidence="1 2">
    <name type="scientific">Agrobacterium tumefaciens</name>
    <dbReference type="NCBI Taxonomy" id="358"/>
    <lineage>
        <taxon>Bacteria</taxon>
        <taxon>Pseudomonadati</taxon>
        <taxon>Pseudomonadota</taxon>
        <taxon>Alphaproteobacteria</taxon>
        <taxon>Hyphomicrobiales</taxon>
        <taxon>Rhizobiaceae</taxon>
        <taxon>Rhizobium/Agrobacterium group</taxon>
        <taxon>Agrobacterium</taxon>
        <taxon>Agrobacterium tumefaciens complex</taxon>
    </lineage>
</organism>
<accession>A0AAJ4N9L2</accession>
<dbReference type="EMBL" id="CP049222">
    <property type="protein sequence ID" value="QTG17394.1"/>
    <property type="molecule type" value="Genomic_DNA"/>
</dbReference>
<keyword evidence="1" id="KW-0614">Plasmid</keyword>
<protein>
    <submittedName>
        <fullName evidence="1">Uncharacterized protein</fullName>
    </submittedName>
</protein>
<name>A0AAJ4N9L2_AGRTU</name>
<proteinExistence type="predicted"/>
<gene>
    <name evidence="1" type="ORF">G6M86_29335</name>
</gene>
<dbReference type="Proteomes" id="UP000663946">
    <property type="component" value="Plasmid pQ15_94_5"/>
</dbReference>
<reference evidence="1" key="1">
    <citation type="submission" date="2020-02" db="EMBL/GenBank/DDBJ databases">
        <title>Unexpected conservation and global transmission of agrobacterial virulence plasmids.</title>
        <authorList>
            <person name="Weisberg A.J."/>
            <person name="Davis E.W. II"/>
            <person name="Tabima J.R."/>
            <person name="Belcher M.S."/>
            <person name="Miller M."/>
            <person name="Kuo C.-H."/>
            <person name="Loper J.E."/>
            <person name="Grunwald N.J."/>
            <person name="Putnam M.L."/>
            <person name="Chang J.H."/>
        </authorList>
    </citation>
    <scope>NUCLEOTIDE SEQUENCE</scope>
    <source>
        <strain evidence="1">Q15/94</strain>
        <plasmid evidence="1">pQ15_94_5</plasmid>
    </source>
</reference>
<dbReference type="GO" id="GO:0004190">
    <property type="term" value="F:aspartic-type endopeptidase activity"/>
    <property type="evidence" value="ECO:0007669"/>
    <property type="project" value="InterPro"/>
</dbReference>